<keyword evidence="6" id="KW-1185">Reference proteome</keyword>
<dbReference type="InterPro" id="IPR002908">
    <property type="entry name" value="Frataxin/CyaY"/>
</dbReference>
<dbReference type="GO" id="GO:0016226">
    <property type="term" value="P:iron-sulfur cluster assembly"/>
    <property type="evidence" value="ECO:0007669"/>
    <property type="project" value="InterPro"/>
</dbReference>
<reference evidence="5 6" key="1">
    <citation type="journal article" date="2015" name="BMC Genomics">
        <title>Gene expression during zombie ant biting behavior reflects the complexity underlying fungal parasitic behavioral manipulation.</title>
        <authorList>
            <person name="de Bekker C."/>
            <person name="Ohm R.A."/>
            <person name="Loreto R.G."/>
            <person name="Sebastian A."/>
            <person name="Albert I."/>
            <person name="Merrow M."/>
            <person name="Brachmann A."/>
            <person name="Hughes D.P."/>
        </authorList>
    </citation>
    <scope>NUCLEOTIDE SEQUENCE [LARGE SCALE GENOMIC DNA]</scope>
    <source>
        <strain evidence="5 6">SC16a</strain>
    </source>
</reference>
<accession>A0A2A9P2L1</accession>
<protein>
    <submittedName>
        <fullName evidence="5">Uncharacterized protein</fullName>
    </submittedName>
</protein>
<evidence type="ECO:0000256" key="3">
    <source>
        <dbReference type="ARBA" id="ARBA00023004"/>
    </source>
</evidence>
<dbReference type="STRING" id="268505.A0A2A9P2L1"/>
<keyword evidence="2" id="KW-0406">Ion transport</keyword>
<keyword evidence="2" id="KW-0410">Iron transport</keyword>
<dbReference type="Proteomes" id="UP000037136">
    <property type="component" value="Unassembled WGS sequence"/>
</dbReference>
<sequence>MFLRPGPGSRRLFVVPSAARPRGIMPHSENPSKPEAAKSEPSYGVLELSDSEYHELADAYLDAVLAKFEQLQDGREDVDVEYSLVLSPRPAS</sequence>
<keyword evidence="3" id="KW-0408">Iron</keyword>
<evidence type="ECO:0000313" key="6">
    <source>
        <dbReference type="Proteomes" id="UP000037136"/>
    </source>
</evidence>
<evidence type="ECO:0000256" key="4">
    <source>
        <dbReference type="SAM" id="MobiDB-lite"/>
    </source>
</evidence>
<proteinExistence type="inferred from homology"/>
<dbReference type="OrthoDB" id="1897642at2759"/>
<dbReference type="SUPFAM" id="SSF55387">
    <property type="entry name" value="Frataxin/Nqo15-like"/>
    <property type="match status" value="1"/>
</dbReference>
<dbReference type="Pfam" id="PF01491">
    <property type="entry name" value="Frataxin_Cyay"/>
    <property type="match status" value="1"/>
</dbReference>
<reference evidence="5 6" key="2">
    <citation type="journal article" date="2017" name="Sci. Rep.">
        <title>Ant-infecting Ophiocordyceps genomes reveal a high diversity of potential behavioral manipulation genes and a possible major role for enterotoxins.</title>
        <authorList>
            <person name="de Bekker C."/>
            <person name="Ohm R.A."/>
            <person name="Evans H.C."/>
            <person name="Brachmann A."/>
            <person name="Hughes D.P."/>
        </authorList>
    </citation>
    <scope>NUCLEOTIDE SEQUENCE [LARGE SCALE GENOMIC DNA]</scope>
    <source>
        <strain evidence="5 6">SC16a</strain>
    </source>
</reference>
<feature type="region of interest" description="Disordered" evidence="4">
    <location>
        <begin position="19"/>
        <end position="43"/>
    </location>
</feature>
<comment type="similarity">
    <text evidence="1">Belongs to the frataxin family.</text>
</comment>
<dbReference type="AlphaFoldDB" id="A0A2A9P2L1"/>
<comment type="caution">
    <text evidence="5">The sequence shown here is derived from an EMBL/GenBank/DDBJ whole genome shotgun (WGS) entry which is preliminary data.</text>
</comment>
<dbReference type="GO" id="GO:0005737">
    <property type="term" value="C:cytoplasm"/>
    <property type="evidence" value="ECO:0007669"/>
    <property type="project" value="UniProtKB-ARBA"/>
</dbReference>
<dbReference type="InterPro" id="IPR036524">
    <property type="entry name" value="Frataxin/CyaY_sf"/>
</dbReference>
<dbReference type="GO" id="GO:0006826">
    <property type="term" value="P:iron ion transport"/>
    <property type="evidence" value="ECO:0007669"/>
    <property type="project" value="UniProtKB-KW"/>
</dbReference>
<evidence type="ECO:0000313" key="5">
    <source>
        <dbReference type="EMBL" id="PFH55669.1"/>
    </source>
</evidence>
<keyword evidence="2" id="KW-0813">Transport</keyword>
<evidence type="ECO:0000256" key="2">
    <source>
        <dbReference type="ARBA" id="ARBA00022496"/>
    </source>
</evidence>
<name>A0A2A9P2L1_OPHUN</name>
<organism evidence="5 6">
    <name type="scientific">Ophiocordyceps unilateralis</name>
    <name type="common">Zombie-ant fungus</name>
    <name type="synonym">Torrubia unilateralis</name>
    <dbReference type="NCBI Taxonomy" id="268505"/>
    <lineage>
        <taxon>Eukaryota</taxon>
        <taxon>Fungi</taxon>
        <taxon>Dikarya</taxon>
        <taxon>Ascomycota</taxon>
        <taxon>Pezizomycotina</taxon>
        <taxon>Sordariomycetes</taxon>
        <taxon>Hypocreomycetidae</taxon>
        <taxon>Hypocreales</taxon>
        <taxon>Ophiocordycipitaceae</taxon>
        <taxon>Ophiocordyceps</taxon>
    </lineage>
</organism>
<dbReference type="Gene3D" id="3.30.920.10">
    <property type="entry name" value="Frataxin/CyaY"/>
    <property type="match status" value="1"/>
</dbReference>
<dbReference type="EMBL" id="LAZP02000813">
    <property type="protein sequence ID" value="PFH55669.1"/>
    <property type="molecule type" value="Genomic_DNA"/>
</dbReference>
<dbReference type="GO" id="GO:0008199">
    <property type="term" value="F:ferric iron binding"/>
    <property type="evidence" value="ECO:0007669"/>
    <property type="project" value="InterPro"/>
</dbReference>
<gene>
    <name evidence="5" type="ORF">XA68_17854</name>
</gene>
<evidence type="ECO:0000256" key="1">
    <source>
        <dbReference type="ARBA" id="ARBA00008183"/>
    </source>
</evidence>